<dbReference type="GO" id="GO:0046872">
    <property type="term" value="F:metal ion binding"/>
    <property type="evidence" value="ECO:0007669"/>
    <property type="project" value="UniProtKB-KW"/>
</dbReference>
<gene>
    <name evidence="5" type="ORF">CUESP1_2998</name>
</gene>
<keyword evidence="6" id="KW-1185">Reference proteome</keyword>
<keyword evidence="3" id="KW-0051">Antiviral defense</keyword>
<evidence type="ECO:0000256" key="1">
    <source>
        <dbReference type="ARBA" id="ARBA00022723"/>
    </source>
</evidence>
<dbReference type="PROSITE" id="PS51643">
    <property type="entry name" value="HD_CAS3"/>
    <property type="match status" value="1"/>
</dbReference>
<reference evidence="5 6" key="1">
    <citation type="submission" date="2016-11" db="EMBL/GenBank/DDBJ databases">
        <authorList>
            <person name="Manzoor S."/>
        </authorList>
    </citation>
    <scope>NUCLEOTIDE SEQUENCE [LARGE SCALE GENOMIC DNA]</scope>
    <source>
        <strain evidence="5">Clostridium ultunense strain Esp</strain>
    </source>
</reference>
<name>A0A1M4PS46_9FIRM</name>
<sequence length="133" mass="15766">MSSIKAFKESKARPDSFLENHLKDVKISIEHYLTDYDKELVRLVGLAGVCHDIGKNHIKWQDYIDNESKTKGPNHSDFGAFVFSYLGFHLLNQQNLWEEYQVQWLWLIRDIADHHSKLKNLTNDNWIISYDMR</sequence>
<evidence type="ECO:0000256" key="2">
    <source>
        <dbReference type="ARBA" id="ARBA00022801"/>
    </source>
</evidence>
<dbReference type="AlphaFoldDB" id="A0A1M4PS46"/>
<dbReference type="InterPro" id="IPR006483">
    <property type="entry name" value="CRISPR-assoc_Cas3_HD"/>
</dbReference>
<dbReference type="RefSeq" id="WP_025642374.1">
    <property type="nucleotide sequence ID" value="NZ_LT669839.1"/>
</dbReference>
<dbReference type="EMBL" id="LT669839">
    <property type="protein sequence ID" value="SHD78326.1"/>
    <property type="molecule type" value="Genomic_DNA"/>
</dbReference>
<dbReference type="InterPro" id="IPR038257">
    <property type="entry name" value="CRISPR-assoc_Cas3_HD_sf"/>
</dbReference>
<proteinExistence type="predicted"/>
<protein>
    <recommendedName>
        <fullName evidence="4">HD Cas3-type domain-containing protein</fullName>
    </recommendedName>
</protein>
<dbReference type="GO" id="GO:0051607">
    <property type="term" value="P:defense response to virus"/>
    <property type="evidence" value="ECO:0007669"/>
    <property type="project" value="UniProtKB-KW"/>
</dbReference>
<dbReference type="OrthoDB" id="9810236at2"/>
<keyword evidence="2" id="KW-0378">Hydrolase</keyword>
<dbReference type="GO" id="GO:0016787">
    <property type="term" value="F:hydrolase activity"/>
    <property type="evidence" value="ECO:0007669"/>
    <property type="project" value="UniProtKB-KW"/>
</dbReference>
<dbReference type="Gene3D" id="1.10.3210.30">
    <property type="match status" value="1"/>
</dbReference>
<dbReference type="Proteomes" id="UP000245423">
    <property type="component" value="Chromosome 1"/>
</dbReference>
<evidence type="ECO:0000259" key="4">
    <source>
        <dbReference type="PROSITE" id="PS51643"/>
    </source>
</evidence>
<keyword evidence="1" id="KW-0479">Metal-binding</keyword>
<dbReference type="NCBIfam" id="TIGR01596">
    <property type="entry name" value="cas3_HD"/>
    <property type="match status" value="1"/>
</dbReference>
<organism evidence="5 6">
    <name type="scientific">[Clostridium] ultunense Esp</name>
    <dbReference type="NCBI Taxonomy" id="1288971"/>
    <lineage>
        <taxon>Bacteria</taxon>
        <taxon>Bacillati</taxon>
        <taxon>Bacillota</taxon>
        <taxon>Tissierellia</taxon>
        <taxon>Tissierellales</taxon>
        <taxon>Tepidimicrobiaceae</taxon>
        <taxon>Schnuerera</taxon>
    </lineage>
</organism>
<evidence type="ECO:0000313" key="5">
    <source>
        <dbReference type="EMBL" id="SHD78326.1"/>
    </source>
</evidence>
<feature type="domain" description="HD Cas3-type" evidence="4">
    <location>
        <begin position="11"/>
        <end position="133"/>
    </location>
</feature>
<evidence type="ECO:0000256" key="3">
    <source>
        <dbReference type="ARBA" id="ARBA00023118"/>
    </source>
</evidence>
<evidence type="ECO:0000313" key="6">
    <source>
        <dbReference type="Proteomes" id="UP000245423"/>
    </source>
</evidence>
<accession>A0A1M4PS46</accession>